<evidence type="ECO:0000313" key="1">
    <source>
        <dbReference type="EMBL" id="KHG02867.1"/>
    </source>
</evidence>
<evidence type="ECO:0000313" key="2">
    <source>
        <dbReference type="Proteomes" id="UP000032142"/>
    </source>
</evidence>
<protein>
    <submittedName>
        <fullName evidence="1">Uncharacterized protein</fullName>
    </submittedName>
</protein>
<name>A0A0B0MR95_GOSAR</name>
<sequence length="20" mass="2353">MNLPWIFLPQVTEHSRALLS</sequence>
<organism evidence="1 2">
    <name type="scientific">Gossypium arboreum</name>
    <name type="common">Tree cotton</name>
    <name type="synonym">Gossypium nanking</name>
    <dbReference type="NCBI Taxonomy" id="29729"/>
    <lineage>
        <taxon>Eukaryota</taxon>
        <taxon>Viridiplantae</taxon>
        <taxon>Streptophyta</taxon>
        <taxon>Embryophyta</taxon>
        <taxon>Tracheophyta</taxon>
        <taxon>Spermatophyta</taxon>
        <taxon>Magnoliopsida</taxon>
        <taxon>eudicotyledons</taxon>
        <taxon>Gunneridae</taxon>
        <taxon>Pentapetalae</taxon>
        <taxon>rosids</taxon>
        <taxon>malvids</taxon>
        <taxon>Malvales</taxon>
        <taxon>Malvaceae</taxon>
        <taxon>Malvoideae</taxon>
        <taxon>Gossypium</taxon>
    </lineage>
</organism>
<gene>
    <name evidence="1" type="ORF">F383_39420</name>
</gene>
<keyword evidence="2" id="KW-1185">Reference proteome</keyword>
<reference evidence="2" key="1">
    <citation type="submission" date="2014-09" db="EMBL/GenBank/DDBJ databases">
        <authorList>
            <person name="Mudge J."/>
            <person name="Ramaraj T."/>
            <person name="Lindquist I.E."/>
            <person name="Bharti A.K."/>
            <person name="Sundararajan A."/>
            <person name="Cameron C.T."/>
            <person name="Woodward J.E."/>
            <person name="May G.D."/>
            <person name="Brubaker C."/>
            <person name="Broadhvest J."/>
            <person name="Wilkins T.A."/>
        </authorList>
    </citation>
    <scope>NUCLEOTIDE SEQUENCE</scope>
    <source>
        <strain evidence="2">cv. AKA8401</strain>
    </source>
</reference>
<dbReference type="Proteomes" id="UP000032142">
    <property type="component" value="Unassembled WGS sequence"/>
</dbReference>
<proteinExistence type="predicted"/>
<dbReference type="AlphaFoldDB" id="A0A0B0MR95"/>
<comment type="caution">
    <text evidence="1">The sequence shown here is derived from an EMBL/GenBank/DDBJ whole genome shotgun (WGS) entry which is preliminary data.</text>
</comment>
<accession>A0A0B0MR95</accession>
<dbReference type="EMBL" id="JRRC01303730">
    <property type="protein sequence ID" value="KHG02867.1"/>
    <property type="molecule type" value="Genomic_DNA"/>
</dbReference>